<dbReference type="InterPro" id="IPR050595">
    <property type="entry name" value="Bact_response_regulator"/>
</dbReference>
<sequence length="375" mass="42011">MTNTSIKILIVDDNEDNCELLEDIFEQYYAVQSVFSGPACLDAMADDTFDLVLLDINMPNMDGYQVCQKIKQDPNTALTPVIFVSALASTEERLKGYEFGAEDYITKPFKAQQLKDTVTKVLEHRLQTKNIEKQGQEAMSTAFQAMSTSAELGQIIQFMQASYECKSVEKLAQSLLSTLSDFGLNGCLMFRMHYHTGFYGCDSSSIEAKVFARCHQAGRILDFGARTLINDPNISILVRNMPVDKPDAYGRIKDNLVALLTGTQARCSALEIEHQLESERKRALLGMLQKSQGSLSNISELVHHQKQNTQNVLLSINQKIEHIIFGLGLDEAQEQALMVAIDKGVEELNQLTEYSDQIETTFHGFVEELDILVNQ</sequence>
<evidence type="ECO:0000313" key="4">
    <source>
        <dbReference type="EMBL" id="BCD97879.1"/>
    </source>
</evidence>
<keyword evidence="1 2" id="KW-0597">Phosphoprotein</keyword>
<dbReference type="AlphaFoldDB" id="A0AAN2BKC4"/>
<gene>
    <name evidence="4" type="ORF">MARGE09_P2080</name>
</gene>
<name>A0AAN2BKC4_9GAMM</name>
<keyword evidence="5" id="KW-1185">Reference proteome</keyword>
<dbReference type="Proteomes" id="UP001320119">
    <property type="component" value="Chromosome"/>
</dbReference>
<dbReference type="Pfam" id="PF00072">
    <property type="entry name" value="Response_reg"/>
    <property type="match status" value="1"/>
</dbReference>
<dbReference type="PANTHER" id="PTHR44591:SF3">
    <property type="entry name" value="RESPONSE REGULATORY DOMAIN-CONTAINING PROTEIN"/>
    <property type="match status" value="1"/>
</dbReference>
<proteinExistence type="predicted"/>
<dbReference type="InterPro" id="IPR011006">
    <property type="entry name" value="CheY-like_superfamily"/>
</dbReference>
<feature type="modified residue" description="4-aspartylphosphate" evidence="2">
    <location>
        <position position="55"/>
    </location>
</feature>
<dbReference type="PANTHER" id="PTHR44591">
    <property type="entry name" value="STRESS RESPONSE REGULATOR PROTEIN 1"/>
    <property type="match status" value="1"/>
</dbReference>
<reference evidence="4 5" key="1">
    <citation type="journal article" date="2022" name="IScience">
        <title>An ultrasensitive nanofiber-based assay for enzymatic hydrolysis and deep-sea microbial degradation of cellulose.</title>
        <authorList>
            <person name="Tsudome M."/>
            <person name="Tachioka M."/>
            <person name="Miyazaki M."/>
            <person name="Uchimura K."/>
            <person name="Tsuda M."/>
            <person name="Takaki Y."/>
            <person name="Deguchi S."/>
        </authorList>
    </citation>
    <scope>NUCLEOTIDE SEQUENCE [LARGE SCALE GENOMIC DNA]</scope>
    <source>
        <strain evidence="4 5">GE09</strain>
    </source>
</reference>
<evidence type="ECO:0000256" key="1">
    <source>
        <dbReference type="ARBA" id="ARBA00022553"/>
    </source>
</evidence>
<evidence type="ECO:0000256" key="2">
    <source>
        <dbReference type="PROSITE-ProRule" id="PRU00169"/>
    </source>
</evidence>
<protein>
    <recommendedName>
        <fullName evidence="3">Response regulatory domain-containing protein</fullName>
    </recommendedName>
</protein>
<dbReference type="Gene3D" id="3.40.50.2300">
    <property type="match status" value="1"/>
</dbReference>
<evidence type="ECO:0000313" key="5">
    <source>
        <dbReference type="Proteomes" id="UP001320119"/>
    </source>
</evidence>
<dbReference type="RefSeq" id="WP_236981844.1">
    <property type="nucleotide sequence ID" value="NZ_AP023086.1"/>
</dbReference>
<dbReference type="SMART" id="SM00448">
    <property type="entry name" value="REC"/>
    <property type="match status" value="1"/>
</dbReference>
<accession>A0AAN2BKC4</accession>
<dbReference type="SUPFAM" id="SSF52172">
    <property type="entry name" value="CheY-like"/>
    <property type="match status" value="1"/>
</dbReference>
<feature type="domain" description="Response regulatory" evidence="3">
    <location>
        <begin position="7"/>
        <end position="122"/>
    </location>
</feature>
<dbReference type="EMBL" id="AP023086">
    <property type="protein sequence ID" value="BCD97879.1"/>
    <property type="molecule type" value="Genomic_DNA"/>
</dbReference>
<dbReference type="GO" id="GO:0000160">
    <property type="term" value="P:phosphorelay signal transduction system"/>
    <property type="evidence" value="ECO:0007669"/>
    <property type="project" value="InterPro"/>
</dbReference>
<evidence type="ECO:0000259" key="3">
    <source>
        <dbReference type="PROSITE" id="PS50110"/>
    </source>
</evidence>
<organism evidence="4 5">
    <name type="scientific">Marinagarivorans cellulosilyticus</name>
    <dbReference type="NCBI Taxonomy" id="2721545"/>
    <lineage>
        <taxon>Bacteria</taxon>
        <taxon>Pseudomonadati</taxon>
        <taxon>Pseudomonadota</taxon>
        <taxon>Gammaproteobacteria</taxon>
        <taxon>Cellvibrionales</taxon>
        <taxon>Cellvibrionaceae</taxon>
        <taxon>Marinagarivorans</taxon>
    </lineage>
</organism>
<dbReference type="InterPro" id="IPR001789">
    <property type="entry name" value="Sig_transdc_resp-reg_receiver"/>
</dbReference>
<dbReference type="PROSITE" id="PS50110">
    <property type="entry name" value="RESPONSE_REGULATORY"/>
    <property type="match status" value="1"/>
</dbReference>
<dbReference type="KEGG" id="marq:MARGE09_P2080"/>